<feature type="binding site" evidence="2">
    <location>
        <position position="87"/>
    </location>
    <ligand>
        <name>a divalent metal cation</name>
        <dbReference type="ChEBI" id="CHEBI:60240"/>
        <label>1</label>
    </ligand>
</feature>
<dbReference type="InterPro" id="IPR001130">
    <property type="entry name" value="TatD-like"/>
</dbReference>
<name>A0A6N8HVA8_9FIRM</name>
<dbReference type="PIRSF" id="PIRSF005902">
    <property type="entry name" value="DNase_TatD"/>
    <property type="match status" value="1"/>
</dbReference>
<dbReference type="PROSITE" id="PS01137">
    <property type="entry name" value="TATD_1"/>
    <property type="match status" value="1"/>
</dbReference>
<feature type="binding site" evidence="2">
    <location>
        <position position="195"/>
    </location>
    <ligand>
        <name>a divalent metal cation</name>
        <dbReference type="ChEBI" id="CHEBI:60240"/>
        <label>1</label>
    </ligand>
</feature>
<accession>A0A6N8HVA8</accession>
<reference evidence="3 4" key="1">
    <citation type="submission" date="2019-09" db="EMBL/GenBank/DDBJ databases">
        <title>Genome sequence of Clostridium sp. EA1.</title>
        <authorList>
            <person name="Poehlein A."/>
            <person name="Bengelsdorf F.R."/>
            <person name="Daniel R."/>
        </authorList>
    </citation>
    <scope>NUCLEOTIDE SEQUENCE [LARGE SCALE GENOMIC DNA]</scope>
    <source>
        <strain evidence="3 4">EA1</strain>
    </source>
</reference>
<dbReference type="Pfam" id="PF01026">
    <property type="entry name" value="TatD_DNase"/>
    <property type="match status" value="1"/>
</dbReference>
<dbReference type="EMBL" id="VWXL01000010">
    <property type="protein sequence ID" value="MVB09642.1"/>
    <property type="molecule type" value="Genomic_DNA"/>
</dbReference>
<dbReference type="EC" id="3.1.-.-" evidence="3"/>
<dbReference type="InterPro" id="IPR018228">
    <property type="entry name" value="DNase_TatD-rel_CS"/>
</dbReference>
<evidence type="ECO:0000256" key="1">
    <source>
        <dbReference type="ARBA" id="ARBA00022801"/>
    </source>
</evidence>
<dbReference type="Gene3D" id="3.20.20.140">
    <property type="entry name" value="Metal-dependent hydrolases"/>
    <property type="match status" value="1"/>
</dbReference>
<sequence>MSKLIDTHFHLDFYKDHSQIYSLINSLEQYTLCVTNSPGVFLSCLKLYPETKFIKFALGFHPQEIASNKLSIRDFRQCINRTDYIGEVGVDLSVKYAGSEKIQLDNFTTIIELAKQYNKLTSIHVRNSEDKVIEIIDRIRPNKCIVHWFTGNEEQLKALVDVGCYFSLNTHMIVSSKQIERVRSIPKDRILIESDGPFTKVNKKIYSPILLKDAYAAIESVLGYQNLSYIAFENFKRLLST</sequence>
<organism evidence="3 4">
    <name type="scientific">Caproicibacter fermentans</name>
    <dbReference type="NCBI Taxonomy" id="2576756"/>
    <lineage>
        <taxon>Bacteria</taxon>
        <taxon>Bacillati</taxon>
        <taxon>Bacillota</taxon>
        <taxon>Clostridia</taxon>
        <taxon>Eubacteriales</taxon>
        <taxon>Acutalibacteraceae</taxon>
        <taxon>Caproicibacter</taxon>
    </lineage>
</organism>
<dbReference type="PANTHER" id="PTHR46124:SF2">
    <property type="entry name" value="D-AMINOACYL-TRNA DEACYLASE"/>
    <property type="match status" value="1"/>
</dbReference>
<dbReference type="InterPro" id="IPR032466">
    <property type="entry name" value="Metal_Hydrolase"/>
</dbReference>
<dbReference type="GO" id="GO:0016788">
    <property type="term" value="F:hydrolase activity, acting on ester bonds"/>
    <property type="evidence" value="ECO:0007669"/>
    <property type="project" value="InterPro"/>
</dbReference>
<keyword evidence="2" id="KW-0479">Metal-binding</keyword>
<feature type="binding site" evidence="2">
    <location>
        <position position="124"/>
    </location>
    <ligand>
        <name>a divalent metal cation</name>
        <dbReference type="ChEBI" id="CHEBI:60240"/>
        <label>2</label>
    </ligand>
</feature>
<dbReference type="AlphaFoldDB" id="A0A6N8HVA8"/>
<dbReference type="GO" id="GO:0046872">
    <property type="term" value="F:metal ion binding"/>
    <property type="evidence" value="ECO:0007669"/>
    <property type="project" value="UniProtKB-KW"/>
</dbReference>
<evidence type="ECO:0000256" key="2">
    <source>
        <dbReference type="PIRSR" id="PIRSR005902-1"/>
    </source>
</evidence>
<feature type="binding site" evidence="2">
    <location>
        <position position="10"/>
    </location>
    <ligand>
        <name>a divalent metal cation</name>
        <dbReference type="ChEBI" id="CHEBI:60240"/>
        <label>1</label>
    </ligand>
</feature>
<protein>
    <submittedName>
        <fullName evidence="3">Putative metal-dependent hydrolase YcfH</fullName>
        <ecNumber evidence="3">3.1.-.-</ecNumber>
    </submittedName>
</protein>
<feature type="binding site" evidence="2">
    <location>
        <position position="147"/>
    </location>
    <ligand>
        <name>a divalent metal cation</name>
        <dbReference type="ChEBI" id="CHEBI:60240"/>
        <label>2</label>
    </ligand>
</feature>
<comment type="caution">
    <text evidence="3">The sequence shown here is derived from an EMBL/GenBank/DDBJ whole genome shotgun (WGS) entry which is preliminary data.</text>
</comment>
<gene>
    <name evidence="3" type="primary">ycfH</name>
    <name evidence="3" type="ORF">CAFE_03030</name>
</gene>
<keyword evidence="1 3" id="KW-0378">Hydrolase</keyword>
<dbReference type="Proteomes" id="UP000469440">
    <property type="component" value="Unassembled WGS sequence"/>
</dbReference>
<dbReference type="PANTHER" id="PTHR46124">
    <property type="entry name" value="D-AMINOACYL-TRNA DEACYLASE"/>
    <property type="match status" value="1"/>
</dbReference>
<dbReference type="SUPFAM" id="SSF51556">
    <property type="entry name" value="Metallo-dependent hydrolases"/>
    <property type="match status" value="1"/>
</dbReference>
<dbReference type="OrthoDB" id="9810005at2"/>
<dbReference type="RefSeq" id="WP_156989599.1">
    <property type="nucleotide sequence ID" value="NZ_VWXL01000010.1"/>
</dbReference>
<feature type="binding site" evidence="2">
    <location>
        <position position="8"/>
    </location>
    <ligand>
        <name>a divalent metal cation</name>
        <dbReference type="ChEBI" id="CHEBI:60240"/>
        <label>1</label>
    </ligand>
</feature>
<evidence type="ECO:0000313" key="3">
    <source>
        <dbReference type="EMBL" id="MVB09642.1"/>
    </source>
</evidence>
<keyword evidence="4" id="KW-1185">Reference proteome</keyword>
<evidence type="ECO:0000313" key="4">
    <source>
        <dbReference type="Proteomes" id="UP000469440"/>
    </source>
</evidence>
<proteinExistence type="predicted"/>